<dbReference type="OrthoDB" id="1116441at2"/>
<dbReference type="PROSITE" id="PS51257">
    <property type="entry name" value="PROKAR_LIPOPROTEIN"/>
    <property type="match status" value="1"/>
</dbReference>
<name>A0A419X3I2_9BACT</name>
<organism evidence="2 3">
    <name type="scientific">Marinifilum flexuosum</name>
    <dbReference type="NCBI Taxonomy" id="1117708"/>
    <lineage>
        <taxon>Bacteria</taxon>
        <taxon>Pseudomonadati</taxon>
        <taxon>Bacteroidota</taxon>
        <taxon>Bacteroidia</taxon>
        <taxon>Marinilabiliales</taxon>
        <taxon>Marinifilaceae</taxon>
    </lineage>
</organism>
<evidence type="ECO:0000313" key="2">
    <source>
        <dbReference type="EMBL" id="RKE02262.1"/>
    </source>
</evidence>
<comment type="caution">
    <text evidence="2">The sequence shown here is derived from an EMBL/GenBank/DDBJ whole genome shotgun (WGS) entry which is preliminary data.</text>
</comment>
<proteinExistence type="predicted"/>
<dbReference type="EMBL" id="RAPQ01000009">
    <property type="protein sequence ID" value="RKE02262.1"/>
    <property type="molecule type" value="Genomic_DNA"/>
</dbReference>
<evidence type="ECO:0000313" key="3">
    <source>
        <dbReference type="Proteomes" id="UP000284531"/>
    </source>
</evidence>
<protein>
    <recommendedName>
        <fullName evidence="4">DUF4377 domain-containing protein</fullName>
    </recommendedName>
</protein>
<gene>
    <name evidence="2" type="ORF">BXY64_2350</name>
</gene>
<evidence type="ECO:0000256" key="1">
    <source>
        <dbReference type="SAM" id="SignalP"/>
    </source>
</evidence>
<keyword evidence="3" id="KW-1185">Reference proteome</keyword>
<dbReference type="AlphaFoldDB" id="A0A419X3I2"/>
<dbReference type="RefSeq" id="WP_120240149.1">
    <property type="nucleotide sequence ID" value="NZ_CANNEC010000001.1"/>
</dbReference>
<keyword evidence="1" id="KW-0732">Signal</keyword>
<feature type="chain" id="PRO_5019220204" description="DUF4377 domain-containing protein" evidence="1">
    <location>
        <begin position="22"/>
        <end position="236"/>
    </location>
</feature>
<dbReference type="Proteomes" id="UP000284531">
    <property type="component" value="Unassembled WGS sequence"/>
</dbReference>
<accession>A0A419X3I2</accession>
<evidence type="ECO:0008006" key="4">
    <source>
        <dbReference type="Google" id="ProtNLM"/>
    </source>
</evidence>
<sequence>MKNLKSIGALLILAVSIVACDSSVDNTPNLQAIGDVYVRVKKSGDDTVYAPVFYTYSNFSMSKVDVEGPTDSNIEKDLSDYNDKMAFRAIPSEDDFTTEDIENGIYQFDITAEDLETYTVSDKLLEARLEPVKITEFNYDKTTHSIDIDWDDVDDKDVYVVKIHNEMDGEIIYVSDRMLSSNHKVIEDGTNNWSDFDTEEGATYVVGVYAYKFELPSATSGYDINCESVEYREIEW</sequence>
<reference evidence="2 3" key="1">
    <citation type="submission" date="2018-09" db="EMBL/GenBank/DDBJ databases">
        <title>Genomic Encyclopedia of Archaeal and Bacterial Type Strains, Phase II (KMG-II): from individual species to whole genera.</title>
        <authorList>
            <person name="Goeker M."/>
        </authorList>
    </citation>
    <scope>NUCLEOTIDE SEQUENCE [LARGE SCALE GENOMIC DNA]</scope>
    <source>
        <strain evidence="2 3">DSM 21950</strain>
    </source>
</reference>
<feature type="signal peptide" evidence="1">
    <location>
        <begin position="1"/>
        <end position="21"/>
    </location>
</feature>